<keyword evidence="3 11" id="KW-0328">Glycosyltransferase</keyword>
<feature type="transmembrane region" description="Helical" evidence="8">
    <location>
        <begin position="120"/>
        <end position="136"/>
    </location>
</feature>
<feature type="transmembrane region" description="Helical" evidence="8">
    <location>
        <begin position="94"/>
        <end position="114"/>
    </location>
</feature>
<dbReference type="InterPro" id="IPR040845">
    <property type="entry name" value="Arnt_C"/>
</dbReference>
<feature type="transmembrane region" description="Helical" evidence="8">
    <location>
        <begin position="299"/>
        <end position="316"/>
    </location>
</feature>
<reference evidence="12" key="1">
    <citation type="journal article" date="2019" name="Int. J. Syst. Evol. Microbiol.">
        <title>The Global Catalogue of Microorganisms (GCM) 10K type strain sequencing project: providing services to taxonomists for standard genome sequencing and annotation.</title>
        <authorList>
            <consortium name="The Broad Institute Genomics Platform"/>
            <consortium name="The Broad Institute Genome Sequencing Center for Infectious Disease"/>
            <person name="Wu L."/>
            <person name="Ma J."/>
        </authorList>
    </citation>
    <scope>NUCLEOTIDE SEQUENCE [LARGE SCALE GENOMIC DNA]</scope>
    <source>
        <strain evidence="12">CGMCC 1.13587</strain>
    </source>
</reference>
<evidence type="ECO:0000256" key="6">
    <source>
        <dbReference type="ARBA" id="ARBA00022989"/>
    </source>
</evidence>
<sequence length="563" mass="62281">MKPLSIGATWLRAAHVLPGMLWLLVWGVGLQYRSLGEPDEGRYAEVAREMLVSHDWVTPRLDGFLFFDKPPLHYWASAAAYLLFGVHPWTARLWCALTGLLAMLAVGWAGARLFGREAGGYAMAILGSSLVFAMAAHIDTLDIGVAAFLGLGMSFFLVAQFDPSAAHRRAWLNVGMWASLALAILSKGLIGVVLPGLALVVFVLWQRDIRMLWRTSPWTGLVVIAVMAAPWFVMICRVHPEFFDYFFIREHFTRFLTAEDGRSKPLGFFIPVVLLGLFPWTLMLPWRRSDWKVLDVRDPARRFLLVWVGVVFLFFSASHSKLAFYILPMFPAAAMLLAWLVARMSVETVTRRLWWLAIFAGCAAAAAIIGMLTVHNIHEAAIRAALRGVAGGLAIVSLAAMAGSWATRRGRRPLAIHLLALSSLVAWQLVLVSSQPYVELKSAAPVARLVKAAMGPDTEIFVVQAYQGGLPFYVGRLVTVVAEHRDDLEPGLASRPSGYIADLPTFEMRWRNSHDALAVVRRGLLDQLRQDGLPFEEIGAPVGNRVVIRLTRPSSSPLLRAGQ</sequence>
<dbReference type="GO" id="GO:0016757">
    <property type="term" value="F:glycosyltransferase activity"/>
    <property type="evidence" value="ECO:0007669"/>
    <property type="project" value="UniProtKB-KW"/>
</dbReference>
<keyword evidence="7 8" id="KW-0472">Membrane</keyword>
<dbReference type="EC" id="2.4.-.-" evidence="11"/>
<dbReference type="PANTHER" id="PTHR33908">
    <property type="entry name" value="MANNOSYLTRANSFERASE YKCB-RELATED"/>
    <property type="match status" value="1"/>
</dbReference>
<keyword evidence="6 8" id="KW-1133">Transmembrane helix</keyword>
<dbReference type="PANTHER" id="PTHR33908:SF3">
    <property type="entry name" value="UNDECAPRENYL PHOSPHATE-ALPHA-4-AMINO-4-DEOXY-L-ARABINOSE ARABINOSYL TRANSFERASE"/>
    <property type="match status" value="1"/>
</dbReference>
<feature type="transmembrane region" description="Helical" evidence="8">
    <location>
        <begin position="414"/>
        <end position="432"/>
    </location>
</feature>
<keyword evidence="5 8" id="KW-0812">Transmembrane</keyword>
<name>A0ABW0SY70_9GAMM</name>
<evidence type="ECO:0000313" key="12">
    <source>
        <dbReference type="Proteomes" id="UP001596111"/>
    </source>
</evidence>
<dbReference type="Pfam" id="PF18583">
    <property type="entry name" value="Arnt_C"/>
    <property type="match status" value="1"/>
</dbReference>
<evidence type="ECO:0000256" key="7">
    <source>
        <dbReference type="ARBA" id="ARBA00023136"/>
    </source>
</evidence>
<dbReference type="RefSeq" id="WP_377327727.1">
    <property type="nucleotide sequence ID" value="NZ_JBHSNG010000013.1"/>
</dbReference>
<proteinExistence type="predicted"/>
<dbReference type="Pfam" id="PF13231">
    <property type="entry name" value="PMT_2"/>
    <property type="match status" value="1"/>
</dbReference>
<feature type="domain" description="Aminoarabinose transferase C-terminal" evidence="10">
    <location>
        <begin position="447"/>
        <end position="548"/>
    </location>
</feature>
<accession>A0ABW0SY70</accession>
<evidence type="ECO:0000256" key="8">
    <source>
        <dbReference type="SAM" id="Phobius"/>
    </source>
</evidence>
<feature type="transmembrane region" description="Helical" evidence="8">
    <location>
        <begin position="322"/>
        <end position="341"/>
    </location>
</feature>
<evidence type="ECO:0000256" key="1">
    <source>
        <dbReference type="ARBA" id="ARBA00004651"/>
    </source>
</evidence>
<evidence type="ECO:0000259" key="9">
    <source>
        <dbReference type="Pfam" id="PF13231"/>
    </source>
</evidence>
<feature type="transmembrane region" description="Helical" evidence="8">
    <location>
        <begin position="143"/>
        <end position="161"/>
    </location>
</feature>
<feature type="domain" description="Glycosyltransferase RgtA/B/C/D-like" evidence="9">
    <location>
        <begin position="68"/>
        <end position="232"/>
    </location>
</feature>
<evidence type="ECO:0000256" key="3">
    <source>
        <dbReference type="ARBA" id="ARBA00022676"/>
    </source>
</evidence>
<feature type="transmembrane region" description="Helical" evidence="8">
    <location>
        <begin position="266"/>
        <end position="287"/>
    </location>
</feature>
<comment type="subcellular location">
    <subcellularLocation>
        <location evidence="1">Cell membrane</location>
        <topology evidence="1">Multi-pass membrane protein</topology>
    </subcellularLocation>
</comment>
<evidence type="ECO:0000259" key="10">
    <source>
        <dbReference type="Pfam" id="PF18583"/>
    </source>
</evidence>
<dbReference type="Proteomes" id="UP001596111">
    <property type="component" value="Unassembled WGS sequence"/>
</dbReference>
<keyword evidence="4 11" id="KW-0808">Transferase</keyword>
<evidence type="ECO:0000256" key="2">
    <source>
        <dbReference type="ARBA" id="ARBA00022475"/>
    </source>
</evidence>
<gene>
    <name evidence="11" type="ORF">ACFPPB_12990</name>
</gene>
<feature type="transmembrane region" description="Helical" evidence="8">
    <location>
        <begin position="353"/>
        <end position="374"/>
    </location>
</feature>
<keyword evidence="2" id="KW-1003">Cell membrane</keyword>
<evidence type="ECO:0000256" key="4">
    <source>
        <dbReference type="ARBA" id="ARBA00022679"/>
    </source>
</evidence>
<evidence type="ECO:0000313" key="11">
    <source>
        <dbReference type="EMBL" id="MFC5582031.1"/>
    </source>
</evidence>
<feature type="transmembrane region" description="Helical" evidence="8">
    <location>
        <begin position="12"/>
        <end position="32"/>
    </location>
</feature>
<dbReference type="InterPro" id="IPR038731">
    <property type="entry name" value="RgtA/B/C-like"/>
</dbReference>
<comment type="caution">
    <text evidence="11">The sequence shown here is derived from an EMBL/GenBank/DDBJ whole genome shotgun (WGS) entry which is preliminary data.</text>
</comment>
<feature type="transmembrane region" description="Helical" evidence="8">
    <location>
        <begin position="380"/>
        <end position="402"/>
    </location>
</feature>
<evidence type="ECO:0000256" key="5">
    <source>
        <dbReference type="ARBA" id="ARBA00022692"/>
    </source>
</evidence>
<dbReference type="InterPro" id="IPR050297">
    <property type="entry name" value="LipidA_mod_glycosyltrf_83"/>
</dbReference>
<keyword evidence="12" id="KW-1185">Reference proteome</keyword>
<feature type="transmembrane region" description="Helical" evidence="8">
    <location>
        <begin position="72"/>
        <end position="89"/>
    </location>
</feature>
<organism evidence="11 12">
    <name type="scientific">Rhodanobacter terrae</name>
    <dbReference type="NCBI Taxonomy" id="418647"/>
    <lineage>
        <taxon>Bacteria</taxon>
        <taxon>Pseudomonadati</taxon>
        <taxon>Pseudomonadota</taxon>
        <taxon>Gammaproteobacteria</taxon>
        <taxon>Lysobacterales</taxon>
        <taxon>Rhodanobacteraceae</taxon>
        <taxon>Rhodanobacter</taxon>
    </lineage>
</organism>
<dbReference type="EMBL" id="JBHSNG010000013">
    <property type="protein sequence ID" value="MFC5582031.1"/>
    <property type="molecule type" value="Genomic_DNA"/>
</dbReference>
<feature type="transmembrane region" description="Helical" evidence="8">
    <location>
        <begin position="181"/>
        <end position="205"/>
    </location>
</feature>
<protein>
    <submittedName>
        <fullName evidence="11">Glycosyltransferase family 39 protein</fullName>
        <ecNumber evidence="11">2.4.-.-</ecNumber>
    </submittedName>
</protein>
<feature type="transmembrane region" description="Helical" evidence="8">
    <location>
        <begin position="217"/>
        <end position="235"/>
    </location>
</feature>